<evidence type="ECO:0000313" key="1">
    <source>
        <dbReference type="EMBL" id="TGY53674.1"/>
    </source>
</evidence>
<dbReference type="RefSeq" id="WP_135942362.1">
    <property type="nucleotide sequence ID" value="NZ_SRYK01000057.1"/>
</dbReference>
<dbReference type="Proteomes" id="UP000306855">
    <property type="component" value="Unassembled WGS sequence"/>
</dbReference>
<evidence type="ECO:0000313" key="2">
    <source>
        <dbReference type="Proteomes" id="UP000306855"/>
    </source>
</evidence>
<gene>
    <name evidence="1" type="ORF">E5340_09230</name>
</gene>
<dbReference type="PANTHER" id="PTHR43649:SF12">
    <property type="entry name" value="DIACETYLCHITOBIOSE BINDING PROTEIN DASA"/>
    <property type="match status" value="1"/>
</dbReference>
<dbReference type="AlphaFoldDB" id="A0A4S2EHT0"/>
<dbReference type="Pfam" id="PF01547">
    <property type="entry name" value="SBP_bac_1"/>
    <property type="match status" value="1"/>
</dbReference>
<dbReference type="Gene3D" id="3.40.190.10">
    <property type="entry name" value="Periplasmic binding protein-like II"/>
    <property type="match status" value="1"/>
</dbReference>
<name>A0A4S2EHT0_9LACO</name>
<protein>
    <submittedName>
        <fullName evidence="1">Extracellular solute-binding protein</fullName>
    </submittedName>
</protein>
<dbReference type="InterPro" id="IPR050490">
    <property type="entry name" value="Bact_solute-bd_prot1"/>
</dbReference>
<organism evidence="1 2">
    <name type="scientific">Ligilactobacillus murinus</name>
    <dbReference type="NCBI Taxonomy" id="1622"/>
    <lineage>
        <taxon>Bacteria</taxon>
        <taxon>Bacillati</taxon>
        <taxon>Bacillota</taxon>
        <taxon>Bacilli</taxon>
        <taxon>Lactobacillales</taxon>
        <taxon>Lactobacillaceae</taxon>
        <taxon>Ligilactobacillus</taxon>
    </lineage>
</organism>
<dbReference type="SUPFAM" id="SSF53850">
    <property type="entry name" value="Periplasmic binding protein-like II"/>
    <property type="match status" value="1"/>
</dbReference>
<proteinExistence type="predicted"/>
<sequence length="430" mass="48531">MKKVVIISGLIVSLILASSLFMWLKAPKTLTLGFYSDSSWGVRNDKGYSFIDHAIKEFEKQNPNVKIKYESGIRQKNYLDWLADKIVSNQTPDVYLVSPKDFGYLASLGAMQNLDTALHFSKFDTKDYYPVTLEAGRYNGHQYALPLEADPTVLCVNTDLLKKEGITVPKSGFTLEEFYQVCRQVTKDTNNDGILDQFGFADYTWKDTVQAYGAHLFSADGSKSYFNSKKVRQALVMSEKFYNLQKGAKVSADDFDQGKVAFLPMTLAQYRTYKSYPYRIARYSSFRWTCIKMPAINSKVKSTAVETSTLALSSRSKHPILALRFLKFLSADKKIQARLLEDSQGASVLPSVMTGPKTQTLLAQGIKDDNALTAKNYAEIMDNATVTPKFRHYSNVMEKADYLVERALNEGDIDAQLSDIQEQLQVELEK</sequence>
<dbReference type="PANTHER" id="PTHR43649">
    <property type="entry name" value="ARABINOSE-BINDING PROTEIN-RELATED"/>
    <property type="match status" value="1"/>
</dbReference>
<reference evidence="1 2" key="1">
    <citation type="submission" date="2019-04" db="EMBL/GenBank/DDBJ databases">
        <title>Microbes associate with the intestines of laboratory mice.</title>
        <authorList>
            <person name="Navarre W."/>
            <person name="Wong E."/>
            <person name="Huang K."/>
            <person name="Tropini C."/>
            <person name="Ng K."/>
            <person name="Yu B."/>
        </authorList>
    </citation>
    <scope>NUCLEOTIDE SEQUENCE [LARGE SCALE GENOMIC DNA]</scope>
    <source>
        <strain evidence="1 2">NM26_J9</strain>
    </source>
</reference>
<comment type="caution">
    <text evidence="1">The sequence shown here is derived from an EMBL/GenBank/DDBJ whole genome shotgun (WGS) entry which is preliminary data.</text>
</comment>
<dbReference type="EMBL" id="SRYK01000057">
    <property type="protein sequence ID" value="TGY53674.1"/>
    <property type="molecule type" value="Genomic_DNA"/>
</dbReference>
<accession>A0A4S2EHT0</accession>
<dbReference type="InterPro" id="IPR006059">
    <property type="entry name" value="SBP"/>
</dbReference>